<dbReference type="OrthoDB" id="100846at2157"/>
<dbReference type="SUPFAM" id="SSF53649">
    <property type="entry name" value="Alkaline phosphatase-like"/>
    <property type="match status" value="1"/>
</dbReference>
<comment type="caution">
    <text evidence="1">The sequence shown here is derived from an EMBL/GenBank/DDBJ whole genome shotgun (WGS) entry which is preliminary data.</text>
</comment>
<organism evidence="1 2">
    <name type="scientific">Halomicrobium mukohataei</name>
    <dbReference type="NCBI Taxonomy" id="57705"/>
    <lineage>
        <taxon>Archaea</taxon>
        <taxon>Methanobacteriati</taxon>
        <taxon>Methanobacteriota</taxon>
        <taxon>Stenosarchaea group</taxon>
        <taxon>Halobacteria</taxon>
        <taxon>Halobacteriales</taxon>
        <taxon>Haloarculaceae</taxon>
        <taxon>Halomicrobium</taxon>
    </lineage>
</organism>
<dbReference type="RefSeq" id="WP_170094190.1">
    <property type="nucleotide sequence ID" value="NZ_WOYG01000001.1"/>
</dbReference>
<dbReference type="EMBL" id="WOYG01000001">
    <property type="protein sequence ID" value="NLV10505.1"/>
    <property type="molecule type" value="Genomic_DNA"/>
</dbReference>
<protein>
    <recommendedName>
        <fullName evidence="3">Sulfatase-like hydrolase/transferase</fullName>
    </recommendedName>
</protein>
<accession>A0A847UAR5</accession>
<dbReference type="Gene3D" id="3.40.720.10">
    <property type="entry name" value="Alkaline Phosphatase, subunit A"/>
    <property type="match status" value="1"/>
</dbReference>
<gene>
    <name evidence="1" type="ORF">GOC74_11260</name>
</gene>
<evidence type="ECO:0008006" key="3">
    <source>
        <dbReference type="Google" id="ProtNLM"/>
    </source>
</evidence>
<dbReference type="InterPro" id="IPR017850">
    <property type="entry name" value="Alkaline_phosphatase_core_sf"/>
</dbReference>
<dbReference type="AlphaFoldDB" id="A0A847UAR5"/>
<evidence type="ECO:0000313" key="1">
    <source>
        <dbReference type="EMBL" id="NLV10505.1"/>
    </source>
</evidence>
<dbReference type="Proteomes" id="UP000608662">
    <property type="component" value="Unassembled WGS sequence"/>
</dbReference>
<sequence length="310" mass="35931">MYSLSQLRRAFSTPRLILREVNRLYHTRFRQWEYNQRGINFFEEDWDNLLILDACRYDAFERKMRDRNFPGHLESRVSQGSATPEFLKSNIDGLDLTDTVYVTGTTMVYREQILNGDLDVKFHAVDDVWGDSIEYGEWGVLPKTMAARTRKAVETYPNKRIVTHFIQPHIPFIGPTGEKYESELGTSPWKSKVRGELDLSDDILWQAYMENLDLVLNEVTELIHELPGKTVITADHGQLIGDRGFPIPIKDYGHPTALYYDELVKVPWHVSQNGDRKRVTKGNEATVYSEESTSELDEKAKKHLEQLGYL</sequence>
<proteinExistence type="predicted"/>
<reference evidence="1" key="1">
    <citation type="submission" date="2019-12" db="EMBL/GenBank/DDBJ databases">
        <title>Whole-genome sequence of Halomicrobium mukohataei pws1.</title>
        <authorList>
            <person name="Verma D.K."/>
            <person name="Gopal K."/>
            <person name="Prasad E.S."/>
        </authorList>
    </citation>
    <scope>NUCLEOTIDE SEQUENCE</scope>
    <source>
        <strain evidence="1">Pws1</strain>
    </source>
</reference>
<evidence type="ECO:0000313" key="2">
    <source>
        <dbReference type="Proteomes" id="UP000608662"/>
    </source>
</evidence>
<name>A0A847UAR5_9EURY</name>